<dbReference type="NCBIfam" id="TIGR02675">
    <property type="entry name" value="tape_meas_nterm"/>
    <property type="match status" value="1"/>
</dbReference>
<keyword evidence="5" id="KW-1185">Reference proteome</keyword>
<accession>A0A7W6BU03</accession>
<dbReference type="Pfam" id="PF20155">
    <property type="entry name" value="TMP_3"/>
    <property type="match status" value="1"/>
</dbReference>
<dbReference type="InterPro" id="IPR013491">
    <property type="entry name" value="Tape_meas_N"/>
</dbReference>
<evidence type="ECO:0000256" key="2">
    <source>
        <dbReference type="SAM" id="MobiDB-lite"/>
    </source>
</evidence>
<feature type="coiled-coil region" evidence="1">
    <location>
        <begin position="527"/>
        <end position="557"/>
    </location>
</feature>
<name>A0A7W6BU03_9SPHN</name>
<feature type="region of interest" description="Disordered" evidence="2">
    <location>
        <begin position="396"/>
        <end position="426"/>
    </location>
</feature>
<keyword evidence="1" id="KW-0175">Coiled coil</keyword>
<dbReference type="Proteomes" id="UP000571950">
    <property type="component" value="Unassembled WGS sequence"/>
</dbReference>
<gene>
    <name evidence="4" type="ORF">GGR43_003556</name>
</gene>
<dbReference type="AlphaFoldDB" id="A0A7W6BU03"/>
<protein>
    <submittedName>
        <fullName evidence="4">Tape measure domain-containing protein</fullName>
    </submittedName>
</protein>
<feature type="domain" description="Tape measure protein N-terminal" evidence="3">
    <location>
        <begin position="69"/>
        <end position="261"/>
    </location>
</feature>
<evidence type="ECO:0000313" key="4">
    <source>
        <dbReference type="EMBL" id="MBB3927819.1"/>
    </source>
</evidence>
<organism evidence="4 5">
    <name type="scientific">Sphingobium jiangsuense</name>
    <dbReference type="NCBI Taxonomy" id="870476"/>
    <lineage>
        <taxon>Bacteria</taxon>
        <taxon>Pseudomonadati</taxon>
        <taxon>Pseudomonadota</taxon>
        <taxon>Alphaproteobacteria</taxon>
        <taxon>Sphingomonadales</taxon>
        <taxon>Sphingomonadaceae</taxon>
        <taxon>Sphingobium</taxon>
    </lineage>
</organism>
<feature type="compositionally biased region" description="Low complexity" evidence="2">
    <location>
        <begin position="401"/>
        <end position="412"/>
    </location>
</feature>
<proteinExistence type="predicted"/>
<evidence type="ECO:0000313" key="5">
    <source>
        <dbReference type="Proteomes" id="UP000571950"/>
    </source>
</evidence>
<reference evidence="4 5" key="1">
    <citation type="submission" date="2020-08" db="EMBL/GenBank/DDBJ databases">
        <title>Genomic Encyclopedia of Type Strains, Phase IV (KMG-IV): sequencing the most valuable type-strain genomes for metagenomic binning, comparative biology and taxonomic classification.</title>
        <authorList>
            <person name="Goeker M."/>
        </authorList>
    </citation>
    <scope>NUCLEOTIDE SEQUENCE [LARGE SCALE GENOMIC DNA]</scope>
    <source>
        <strain evidence="4 5">DSM 26189</strain>
    </source>
</reference>
<sequence>MAVTADRVVVELEARLGQYEANVARAEQKFDRSMASIQKSAGATEKFVGTAMRGMVAALAGVSVIALTRQFLSLADEAKKLDATLKLATAGFGSFGQAQKDVRAIANETRAGLSETAKLYANFVRGAKELGGTQAQAARATETFSKTLKISGADANQAASATLQFGQALAAGALRGDELNSILEASPRLARLLAESMGRPIGEIKKLGEEGLLTSDKLLKALTDVKFTEGIDSEFKQLPLTFEDAMTRVSNASLITFAAFDRGGQFSSMLANFVGDGADGFVDLETAAENFGISTRGVIEGLGDAFQPLLDGGREVLDLLGIDFKNFALAARSDIEQVLGFADQLLNIGPGIANKFGANGRFDSRLLENFRAGAAKSDAEQRLRLIMQGDPLADVGGFQRPSATKPAAAPSSGKKKGGGTKKSPLDPEAFAREEASLNDQILRLKGGEVDSATESARIEIERIEVAKKAAIASIGNDKRYTDAQKSQIVALTETVAAMEVAKVIKERDADLAKQASERQRVNERYEMDALHAQADIAKTREARLEAERRILDHLEDQEQKELETLIAAGKVADATKARADLAAAQAGRRRGVEDDLSSPLSRYADRFSRESAADQVENYVIDELEAVQDSITSAVTKKLGVKDPFLSGLIEMFIQQQLIRPIAEALAGVGGGGMGGGIIGAVGGILGFASGGSMSIGGRGGTDRNTLSLNGRPIANVSRGETLSVGSKALSGRSGAAVVQPIIQVDARGAVMNDQFAQMILAQANQGAIQAAAAMGQQVNQNVPARLAKFNKDGT</sequence>
<evidence type="ECO:0000256" key="1">
    <source>
        <dbReference type="SAM" id="Coils"/>
    </source>
</evidence>
<evidence type="ECO:0000259" key="3">
    <source>
        <dbReference type="Pfam" id="PF20155"/>
    </source>
</evidence>
<comment type="caution">
    <text evidence="4">The sequence shown here is derived from an EMBL/GenBank/DDBJ whole genome shotgun (WGS) entry which is preliminary data.</text>
</comment>
<dbReference type="EMBL" id="JACIDT010000015">
    <property type="protein sequence ID" value="MBB3927819.1"/>
    <property type="molecule type" value="Genomic_DNA"/>
</dbReference>
<dbReference type="RefSeq" id="WP_188073282.1">
    <property type="nucleotide sequence ID" value="NZ_BSPS01000134.1"/>
</dbReference>